<dbReference type="PROSITE" id="PS50977">
    <property type="entry name" value="HTH_TETR_2"/>
    <property type="match status" value="1"/>
</dbReference>
<dbReference type="InterPro" id="IPR036271">
    <property type="entry name" value="Tet_transcr_reg_TetR-rel_C_sf"/>
</dbReference>
<evidence type="ECO:0000313" key="5">
    <source>
        <dbReference type="EMBL" id="RLP77914.1"/>
    </source>
</evidence>
<dbReference type="InterPro" id="IPR050109">
    <property type="entry name" value="HTH-type_TetR-like_transc_reg"/>
</dbReference>
<dbReference type="Gene3D" id="1.10.357.10">
    <property type="entry name" value="Tetracycline Repressor, domain 2"/>
    <property type="match status" value="1"/>
</dbReference>
<dbReference type="Proteomes" id="UP000272503">
    <property type="component" value="Unassembled WGS sequence"/>
</dbReference>
<accession>A0A3L7AD59</accession>
<feature type="region of interest" description="Disordered" evidence="3">
    <location>
        <begin position="1"/>
        <end position="34"/>
    </location>
</feature>
<gene>
    <name evidence="5" type="ORF">D9V32_00855</name>
</gene>
<feature type="compositionally biased region" description="Polar residues" evidence="3">
    <location>
        <begin position="10"/>
        <end position="20"/>
    </location>
</feature>
<dbReference type="OrthoDB" id="7505659at2"/>
<evidence type="ECO:0000256" key="2">
    <source>
        <dbReference type="PROSITE-ProRule" id="PRU00335"/>
    </source>
</evidence>
<dbReference type="SUPFAM" id="SSF46689">
    <property type="entry name" value="Homeodomain-like"/>
    <property type="match status" value="1"/>
</dbReference>
<evidence type="ECO:0000259" key="4">
    <source>
        <dbReference type="PROSITE" id="PS50977"/>
    </source>
</evidence>
<name>A0A3L7AD59_9MICO</name>
<evidence type="ECO:0000256" key="1">
    <source>
        <dbReference type="ARBA" id="ARBA00023125"/>
    </source>
</evidence>
<protein>
    <submittedName>
        <fullName evidence="5">TetR/AcrR family transcriptional regulator</fullName>
    </submittedName>
</protein>
<keyword evidence="1 2" id="KW-0238">DNA-binding</keyword>
<evidence type="ECO:0000313" key="6">
    <source>
        <dbReference type="Proteomes" id="UP000272503"/>
    </source>
</evidence>
<dbReference type="EMBL" id="RCUX01000001">
    <property type="protein sequence ID" value="RLP77914.1"/>
    <property type="molecule type" value="Genomic_DNA"/>
</dbReference>
<dbReference type="PANTHER" id="PTHR30055:SF226">
    <property type="entry name" value="HTH-TYPE TRANSCRIPTIONAL REGULATOR PKSA"/>
    <property type="match status" value="1"/>
</dbReference>
<dbReference type="InterPro" id="IPR001647">
    <property type="entry name" value="HTH_TetR"/>
</dbReference>
<keyword evidence="6" id="KW-1185">Reference proteome</keyword>
<dbReference type="AlphaFoldDB" id="A0A3L7AD59"/>
<dbReference type="PRINTS" id="PR00455">
    <property type="entry name" value="HTHTETR"/>
</dbReference>
<evidence type="ECO:0000256" key="3">
    <source>
        <dbReference type="SAM" id="MobiDB-lite"/>
    </source>
</evidence>
<dbReference type="GO" id="GO:0003700">
    <property type="term" value="F:DNA-binding transcription factor activity"/>
    <property type="evidence" value="ECO:0007669"/>
    <property type="project" value="TreeGrafter"/>
</dbReference>
<organism evidence="5 6">
    <name type="scientific">Mycetocola tolaasinivorans</name>
    <dbReference type="NCBI Taxonomy" id="76635"/>
    <lineage>
        <taxon>Bacteria</taxon>
        <taxon>Bacillati</taxon>
        <taxon>Actinomycetota</taxon>
        <taxon>Actinomycetes</taxon>
        <taxon>Micrococcales</taxon>
        <taxon>Microbacteriaceae</taxon>
        <taxon>Mycetocola</taxon>
    </lineage>
</organism>
<dbReference type="PANTHER" id="PTHR30055">
    <property type="entry name" value="HTH-TYPE TRANSCRIPTIONAL REGULATOR RUTR"/>
    <property type="match status" value="1"/>
</dbReference>
<feature type="DNA-binding region" description="H-T-H motif" evidence="2">
    <location>
        <begin position="56"/>
        <end position="75"/>
    </location>
</feature>
<dbReference type="InterPro" id="IPR009057">
    <property type="entry name" value="Homeodomain-like_sf"/>
</dbReference>
<dbReference type="RefSeq" id="WP_121647007.1">
    <property type="nucleotide sequence ID" value="NZ_RCUX01000001.1"/>
</dbReference>
<dbReference type="GO" id="GO:0000976">
    <property type="term" value="F:transcription cis-regulatory region binding"/>
    <property type="evidence" value="ECO:0007669"/>
    <property type="project" value="TreeGrafter"/>
</dbReference>
<sequence>MDTPEKPDTGATSAVLTMAQSRARIPKKGSKGERTQQRILDAALELFAESGFNAVSLREIAARAEITHVGLLHHFANKDEILMRLMVGRDRVAAAALREQLEELHAGDSHSADPLIELRWYLDGLHRITDQLYMIPLYVKISSEATDPGHPAHEHFVRRYEGVIDLLRDSIERTYARLGMGSPAVSAYDAAQHIVALTDGLQIQWEYAPHTVNLERSILGYLHAIGIPGSATAPDDPAENGSD</sequence>
<comment type="caution">
    <text evidence="5">The sequence shown here is derived from an EMBL/GenBank/DDBJ whole genome shotgun (WGS) entry which is preliminary data.</text>
</comment>
<proteinExistence type="predicted"/>
<feature type="domain" description="HTH tetR-type" evidence="4">
    <location>
        <begin position="33"/>
        <end position="93"/>
    </location>
</feature>
<reference evidence="5 6" key="1">
    <citation type="submission" date="2018-10" db="EMBL/GenBank/DDBJ databases">
        <authorList>
            <person name="Li J."/>
        </authorList>
    </citation>
    <scope>NUCLEOTIDE SEQUENCE [LARGE SCALE GENOMIC DNA]</scope>
    <source>
        <strain evidence="5 6">IF 016277</strain>
    </source>
</reference>
<dbReference type="SUPFAM" id="SSF48498">
    <property type="entry name" value="Tetracyclin repressor-like, C-terminal domain"/>
    <property type="match status" value="1"/>
</dbReference>
<dbReference type="Pfam" id="PF00440">
    <property type="entry name" value="TetR_N"/>
    <property type="match status" value="1"/>
</dbReference>